<name>A0A4U5NHM6_STECR</name>
<sequence>MLASQAAVSSRPLPRCPSSSAHCECSTQELVEVLDRSLEACCTPRDLEVLNVIVVFAAMFKKTRFELGIPQRVLGQAMEHIRRPDGRSDRGALSQTTVSTFEELRMTPILMLRYLPAFQRALQAMLTDELQVVYPSVPKEKAATLLSTRFAELQKWELQAEQTFWNAVDHCFSSSDIFEWQQAKNFYRNVTLPPSCLEAQPSSNAGATEFY</sequence>
<dbReference type="GO" id="GO:0005634">
    <property type="term" value="C:nucleus"/>
    <property type="evidence" value="ECO:0007669"/>
    <property type="project" value="UniProtKB-ARBA"/>
</dbReference>
<comment type="caution">
    <text evidence="3">The sequence shown here is derived from an EMBL/GenBank/DDBJ whole genome shotgun (WGS) entry which is preliminary data.</text>
</comment>
<dbReference type="EMBL" id="AZBU02000004">
    <property type="protein sequence ID" value="TKR82213.1"/>
    <property type="molecule type" value="Genomic_DNA"/>
</dbReference>
<reference evidence="3 4" key="2">
    <citation type="journal article" date="2019" name="G3 (Bethesda)">
        <title>Hybrid Assembly of the Genome of the Entomopathogenic Nematode Steinernema carpocapsae Identifies the X-Chromosome.</title>
        <authorList>
            <person name="Serra L."/>
            <person name="Macchietto M."/>
            <person name="Macias-Munoz A."/>
            <person name="McGill C.J."/>
            <person name="Rodriguez I.M."/>
            <person name="Rodriguez B."/>
            <person name="Murad R."/>
            <person name="Mortazavi A."/>
        </authorList>
    </citation>
    <scope>NUCLEOTIDE SEQUENCE [LARGE SCALE GENOMIC DNA]</scope>
    <source>
        <strain evidence="3 4">ALL</strain>
    </source>
</reference>
<dbReference type="Pfam" id="PF00157">
    <property type="entry name" value="Pou"/>
    <property type="match status" value="1"/>
</dbReference>
<organism evidence="3 4">
    <name type="scientific">Steinernema carpocapsae</name>
    <name type="common">Entomopathogenic nematode</name>
    <dbReference type="NCBI Taxonomy" id="34508"/>
    <lineage>
        <taxon>Eukaryota</taxon>
        <taxon>Metazoa</taxon>
        <taxon>Ecdysozoa</taxon>
        <taxon>Nematoda</taxon>
        <taxon>Chromadorea</taxon>
        <taxon>Rhabditida</taxon>
        <taxon>Tylenchina</taxon>
        <taxon>Panagrolaimomorpha</taxon>
        <taxon>Strongyloidoidea</taxon>
        <taxon>Steinernematidae</taxon>
        <taxon>Steinernema</taxon>
    </lineage>
</organism>
<evidence type="ECO:0000313" key="3">
    <source>
        <dbReference type="EMBL" id="TKR82213.1"/>
    </source>
</evidence>
<dbReference type="AlphaFoldDB" id="A0A4U5NHM6"/>
<keyword evidence="4" id="KW-1185">Reference proteome</keyword>
<feature type="domain" description="POU-specific" evidence="2">
    <location>
        <begin position="39"/>
        <end position="126"/>
    </location>
</feature>
<dbReference type="InterPro" id="IPR000327">
    <property type="entry name" value="POU_dom"/>
</dbReference>
<dbReference type="OrthoDB" id="10576592at2759"/>
<proteinExistence type="predicted"/>
<dbReference type="Proteomes" id="UP000298663">
    <property type="component" value="Unassembled WGS sequence"/>
</dbReference>
<dbReference type="InterPro" id="IPR010982">
    <property type="entry name" value="Lambda_DNA-bd_dom_sf"/>
</dbReference>
<reference evidence="3 4" key="1">
    <citation type="journal article" date="2015" name="Genome Biol.">
        <title>Comparative genomics of Steinernema reveals deeply conserved gene regulatory networks.</title>
        <authorList>
            <person name="Dillman A.R."/>
            <person name="Macchietto M."/>
            <person name="Porter C.F."/>
            <person name="Rogers A."/>
            <person name="Williams B."/>
            <person name="Antoshechkin I."/>
            <person name="Lee M.M."/>
            <person name="Goodwin Z."/>
            <person name="Lu X."/>
            <person name="Lewis E.E."/>
            <person name="Goodrich-Blair H."/>
            <person name="Stock S.P."/>
            <person name="Adams B.J."/>
            <person name="Sternberg P.W."/>
            <person name="Mortazavi A."/>
        </authorList>
    </citation>
    <scope>NUCLEOTIDE SEQUENCE [LARGE SCALE GENOMIC DNA]</scope>
    <source>
        <strain evidence="3 4">ALL</strain>
    </source>
</reference>
<gene>
    <name evidence="3" type="ORF">L596_015970</name>
</gene>
<dbReference type="SMART" id="SM00352">
    <property type="entry name" value="POU"/>
    <property type="match status" value="1"/>
</dbReference>
<accession>A0A4U5NHM6</accession>
<protein>
    <recommendedName>
        <fullName evidence="2">POU-specific domain-containing protein</fullName>
    </recommendedName>
</protein>
<dbReference type="GO" id="GO:0003700">
    <property type="term" value="F:DNA-binding transcription factor activity"/>
    <property type="evidence" value="ECO:0007669"/>
    <property type="project" value="InterPro"/>
</dbReference>
<evidence type="ECO:0000259" key="2">
    <source>
        <dbReference type="SMART" id="SM00352"/>
    </source>
</evidence>
<feature type="region of interest" description="Disordered" evidence="1">
    <location>
        <begin position="1"/>
        <end position="21"/>
    </location>
</feature>
<feature type="compositionally biased region" description="Low complexity" evidence="1">
    <location>
        <begin position="9"/>
        <end position="20"/>
    </location>
</feature>
<dbReference type="GO" id="GO:0003677">
    <property type="term" value="F:DNA binding"/>
    <property type="evidence" value="ECO:0007669"/>
    <property type="project" value="InterPro"/>
</dbReference>
<evidence type="ECO:0000313" key="4">
    <source>
        <dbReference type="Proteomes" id="UP000298663"/>
    </source>
</evidence>
<dbReference type="Gene3D" id="1.10.260.40">
    <property type="entry name" value="lambda repressor-like DNA-binding domains"/>
    <property type="match status" value="1"/>
</dbReference>
<evidence type="ECO:0000256" key="1">
    <source>
        <dbReference type="SAM" id="MobiDB-lite"/>
    </source>
</evidence>